<organism evidence="2 3">
    <name type="scientific">Linnemannia gamsii</name>
    <dbReference type="NCBI Taxonomy" id="64522"/>
    <lineage>
        <taxon>Eukaryota</taxon>
        <taxon>Fungi</taxon>
        <taxon>Fungi incertae sedis</taxon>
        <taxon>Mucoromycota</taxon>
        <taxon>Mortierellomycotina</taxon>
        <taxon>Mortierellomycetes</taxon>
        <taxon>Mortierellales</taxon>
        <taxon>Mortierellaceae</taxon>
        <taxon>Linnemannia</taxon>
    </lineage>
</organism>
<dbReference type="EMBL" id="JAAAIN010006201">
    <property type="protein sequence ID" value="KAG0271511.1"/>
    <property type="molecule type" value="Genomic_DNA"/>
</dbReference>
<comment type="caution">
    <text evidence="2">The sequence shown here is derived from an EMBL/GenBank/DDBJ whole genome shotgun (WGS) entry which is preliminary data.</text>
</comment>
<reference evidence="2" key="1">
    <citation type="journal article" date="2020" name="Fungal Divers.">
        <title>Resolving the Mortierellaceae phylogeny through synthesis of multi-gene phylogenetics and phylogenomics.</title>
        <authorList>
            <person name="Vandepol N."/>
            <person name="Liber J."/>
            <person name="Desiro A."/>
            <person name="Na H."/>
            <person name="Kennedy M."/>
            <person name="Barry K."/>
            <person name="Grigoriev I.V."/>
            <person name="Miller A.N."/>
            <person name="O'Donnell K."/>
            <person name="Stajich J.E."/>
            <person name="Bonito G."/>
        </authorList>
    </citation>
    <scope>NUCLEOTIDE SEQUENCE</scope>
    <source>
        <strain evidence="2">NVP60</strain>
    </source>
</reference>
<evidence type="ECO:0000256" key="1">
    <source>
        <dbReference type="SAM" id="MobiDB-lite"/>
    </source>
</evidence>
<dbReference type="AlphaFoldDB" id="A0A9P6QJW1"/>
<accession>A0A9P6QJW1</accession>
<name>A0A9P6QJW1_9FUNG</name>
<dbReference type="Proteomes" id="UP000823405">
    <property type="component" value="Unassembled WGS sequence"/>
</dbReference>
<evidence type="ECO:0000313" key="3">
    <source>
        <dbReference type="Proteomes" id="UP000823405"/>
    </source>
</evidence>
<feature type="region of interest" description="Disordered" evidence="1">
    <location>
        <begin position="1"/>
        <end position="21"/>
    </location>
</feature>
<sequence length="67" mass="7394">IASNDSEGEDDIGDDLEIDDPNVRESLATMLFDTVTRMSDSCRAAAVAKWKAAKEEGDKEEDDKEED</sequence>
<evidence type="ECO:0000313" key="2">
    <source>
        <dbReference type="EMBL" id="KAG0271511.1"/>
    </source>
</evidence>
<feature type="compositionally biased region" description="Acidic residues" evidence="1">
    <location>
        <begin position="1"/>
        <end position="20"/>
    </location>
</feature>
<proteinExistence type="predicted"/>
<feature type="non-terminal residue" evidence="2">
    <location>
        <position position="67"/>
    </location>
</feature>
<protein>
    <submittedName>
        <fullName evidence="2">Uncharacterized protein</fullName>
    </submittedName>
</protein>
<gene>
    <name evidence="2" type="ORF">BGZ97_011235</name>
</gene>
<keyword evidence="3" id="KW-1185">Reference proteome</keyword>